<evidence type="ECO:0000256" key="1">
    <source>
        <dbReference type="SAM" id="SignalP"/>
    </source>
</evidence>
<dbReference type="EMBL" id="JAUKUD010000005">
    <property type="protein sequence ID" value="KAK0743055.1"/>
    <property type="molecule type" value="Genomic_DNA"/>
</dbReference>
<dbReference type="AlphaFoldDB" id="A0AA40K270"/>
<proteinExistence type="predicted"/>
<evidence type="ECO:0000313" key="3">
    <source>
        <dbReference type="Proteomes" id="UP001172155"/>
    </source>
</evidence>
<keyword evidence="1" id="KW-0732">Signal</keyword>
<organism evidence="2 3">
    <name type="scientific">Schizothecium vesticola</name>
    <dbReference type="NCBI Taxonomy" id="314040"/>
    <lineage>
        <taxon>Eukaryota</taxon>
        <taxon>Fungi</taxon>
        <taxon>Dikarya</taxon>
        <taxon>Ascomycota</taxon>
        <taxon>Pezizomycotina</taxon>
        <taxon>Sordariomycetes</taxon>
        <taxon>Sordariomycetidae</taxon>
        <taxon>Sordariales</taxon>
        <taxon>Schizotheciaceae</taxon>
        <taxon>Schizothecium</taxon>
    </lineage>
</organism>
<keyword evidence="3" id="KW-1185">Reference proteome</keyword>
<comment type="caution">
    <text evidence="2">The sequence shown here is derived from an EMBL/GenBank/DDBJ whole genome shotgun (WGS) entry which is preliminary data.</text>
</comment>
<reference evidence="2" key="1">
    <citation type="submission" date="2023-06" db="EMBL/GenBank/DDBJ databases">
        <title>Genome-scale phylogeny and comparative genomics of the fungal order Sordariales.</title>
        <authorList>
            <consortium name="Lawrence Berkeley National Laboratory"/>
            <person name="Hensen N."/>
            <person name="Bonometti L."/>
            <person name="Westerberg I."/>
            <person name="Brannstrom I.O."/>
            <person name="Guillou S."/>
            <person name="Cros-Aarteil S."/>
            <person name="Calhoun S."/>
            <person name="Haridas S."/>
            <person name="Kuo A."/>
            <person name="Mondo S."/>
            <person name="Pangilinan J."/>
            <person name="Riley R."/>
            <person name="LaButti K."/>
            <person name="Andreopoulos B."/>
            <person name="Lipzen A."/>
            <person name="Chen C."/>
            <person name="Yanf M."/>
            <person name="Daum C."/>
            <person name="Ng V."/>
            <person name="Clum A."/>
            <person name="Steindorff A."/>
            <person name="Ohm R."/>
            <person name="Martin F."/>
            <person name="Silar P."/>
            <person name="Natvig D."/>
            <person name="Lalanne C."/>
            <person name="Gautier V."/>
            <person name="Ament-velasquez S.L."/>
            <person name="Kruys A."/>
            <person name="Hutchinson M.I."/>
            <person name="Powell A.J."/>
            <person name="Barry K."/>
            <person name="Miller A.N."/>
            <person name="Grigoriev I.V."/>
            <person name="Debuchy R."/>
            <person name="Gladieux P."/>
            <person name="Thoren M.H."/>
            <person name="Johannesson H."/>
        </authorList>
    </citation>
    <scope>NUCLEOTIDE SEQUENCE</scope>
    <source>
        <strain evidence="2">SMH3187-1</strain>
    </source>
</reference>
<name>A0AA40K270_9PEZI</name>
<accession>A0AA40K270</accession>
<dbReference type="Proteomes" id="UP001172155">
    <property type="component" value="Unassembled WGS sequence"/>
</dbReference>
<evidence type="ECO:0000313" key="2">
    <source>
        <dbReference type="EMBL" id="KAK0743055.1"/>
    </source>
</evidence>
<evidence type="ECO:0008006" key="4">
    <source>
        <dbReference type="Google" id="ProtNLM"/>
    </source>
</evidence>
<protein>
    <recommendedName>
        <fullName evidence="4">Secreted protein</fullName>
    </recommendedName>
</protein>
<sequence>MVHLLNWAVGGFGVVFVPTRAELDGCCAPPLADGATWDYEAADFFFSFSCYDFAVGGLGESSGAAVVVKVGTRWDEDG</sequence>
<gene>
    <name evidence="2" type="ORF">B0T18DRAFT_414320</name>
</gene>
<feature type="signal peptide" evidence="1">
    <location>
        <begin position="1"/>
        <end position="21"/>
    </location>
</feature>
<feature type="chain" id="PRO_5041415775" description="Secreted protein" evidence="1">
    <location>
        <begin position="22"/>
        <end position="78"/>
    </location>
</feature>